<evidence type="ECO:0000256" key="6">
    <source>
        <dbReference type="ARBA" id="ARBA00023034"/>
    </source>
</evidence>
<dbReference type="Pfam" id="PF03567">
    <property type="entry name" value="Sulfotransfer_2"/>
    <property type="match status" value="1"/>
</dbReference>
<keyword evidence="3 9" id="KW-0808">Transferase</keyword>
<evidence type="ECO:0000256" key="1">
    <source>
        <dbReference type="ARBA" id="ARBA00004323"/>
    </source>
</evidence>
<dbReference type="EC" id="2.8.2.-" evidence="9"/>
<dbReference type="InterPro" id="IPR018011">
    <property type="entry name" value="Carb_sulfotrans_8-10"/>
</dbReference>
<comment type="similarity">
    <text evidence="2 9">Belongs to the sulfotransferase 2 family.</text>
</comment>
<keyword evidence="5" id="KW-1133">Transmembrane helix</keyword>
<name>A0AAV2I9V9_LYMST</name>
<proteinExistence type="inferred from homology"/>
<evidence type="ECO:0000313" key="11">
    <source>
        <dbReference type="Proteomes" id="UP001497497"/>
    </source>
</evidence>
<keyword evidence="11" id="KW-1185">Reference proteome</keyword>
<dbReference type="GO" id="GO:0000139">
    <property type="term" value="C:Golgi membrane"/>
    <property type="evidence" value="ECO:0007669"/>
    <property type="project" value="UniProtKB-SubCell"/>
</dbReference>
<comment type="caution">
    <text evidence="10">The sequence shown here is derived from an EMBL/GenBank/DDBJ whole genome shotgun (WGS) entry which is preliminary data.</text>
</comment>
<keyword evidence="4" id="KW-0812">Transmembrane</keyword>
<evidence type="ECO:0000256" key="3">
    <source>
        <dbReference type="ARBA" id="ARBA00022679"/>
    </source>
</evidence>
<evidence type="ECO:0000313" key="10">
    <source>
        <dbReference type="EMBL" id="CAL1543508.1"/>
    </source>
</evidence>
<evidence type="ECO:0000256" key="7">
    <source>
        <dbReference type="ARBA" id="ARBA00023136"/>
    </source>
</evidence>
<evidence type="ECO:0000256" key="9">
    <source>
        <dbReference type="RuleBase" id="RU364020"/>
    </source>
</evidence>
<protein>
    <recommendedName>
        <fullName evidence="9">Carbohydrate sulfotransferase</fullName>
        <ecNumber evidence="9">2.8.2.-</ecNumber>
    </recommendedName>
</protein>
<dbReference type="PANTHER" id="PTHR12137">
    <property type="entry name" value="CARBOHYDRATE SULFOTRANSFERASE"/>
    <property type="match status" value="1"/>
</dbReference>
<accession>A0AAV2I9V9</accession>
<keyword evidence="6 9" id="KW-0333">Golgi apparatus</keyword>
<organism evidence="10 11">
    <name type="scientific">Lymnaea stagnalis</name>
    <name type="common">Great pond snail</name>
    <name type="synonym">Helix stagnalis</name>
    <dbReference type="NCBI Taxonomy" id="6523"/>
    <lineage>
        <taxon>Eukaryota</taxon>
        <taxon>Metazoa</taxon>
        <taxon>Spiralia</taxon>
        <taxon>Lophotrochozoa</taxon>
        <taxon>Mollusca</taxon>
        <taxon>Gastropoda</taxon>
        <taxon>Heterobranchia</taxon>
        <taxon>Euthyneura</taxon>
        <taxon>Panpulmonata</taxon>
        <taxon>Hygrophila</taxon>
        <taxon>Lymnaeoidea</taxon>
        <taxon>Lymnaeidae</taxon>
        <taxon>Lymnaea</taxon>
    </lineage>
</organism>
<evidence type="ECO:0000256" key="8">
    <source>
        <dbReference type="ARBA" id="ARBA00023180"/>
    </source>
</evidence>
<sequence length="153" mass="17625">MVTHYGPKLAKTSIESQGAPLPFLVNETLRFMFVREPYSRLWSAWIDKFWLPDFWMLEAIRLGVALNLPREAVACPKNITFPLFLKYITLPGDPMALNQHWAPYKHLCDPCLFRPHVIGKLETFTRDSRAILDAVNLTWVLNPTGDQPTNLTE</sequence>
<dbReference type="PANTHER" id="PTHR12137:SF54">
    <property type="entry name" value="CARBOHYDRATE SULFOTRANSFERASE"/>
    <property type="match status" value="1"/>
</dbReference>
<evidence type="ECO:0000256" key="4">
    <source>
        <dbReference type="ARBA" id="ARBA00022692"/>
    </source>
</evidence>
<evidence type="ECO:0000256" key="5">
    <source>
        <dbReference type="ARBA" id="ARBA00022989"/>
    </source>
</evidence>
<gene>
    <name evidence="10" type="ORF">GSLYS_00017042001</name>
</gene>
<dbReference type="EMBL" id="CAXITT010000553">
    <property type="protein sequence ID" value="CAL1543508.1"/>
    <property type="molecule type" value="Genomic_DNA"/>
</dbReference>
<dbReference type="GO" id="GO:0008146">
    <property type="term" value="F:sulfotransferase activity"/>
    <property type="evidence" value="ECO:0007669"/>
    <property type="project" value="InterPro"/>
</dbReference>
<evidence type="ECO:0000256" key="2">
    <source>
        <dbReference type="ARBA" id="ARBA00006339"/>
    </source>
</evidence>
<keyword evidence="9" id="KW-0735">Signal-anchor</keyword>
<dbReference type="GO" id="GO:0016051">
    <property type="term" value="P:carbohydrate biosynthetic process"/>
    <property type="evidence" value="ECO:0007669"/>
    <property type="project" value="InterPro"/>
</dbReference>
<feature type="non-terminal residue" evidence="10">
    <location>
        <position position="153"/>
    </location>
</feature>
<dbReference type="InterPro" id="IPR005331">
    <property type="entry name" value="Sulfotransferase"/>
</dbReference>
<dbReference type="Proteomes" id="UP001497497">
    <property type="component" value="Unassembled WGS sequence"/>
</dbReference>
<keyword evidence="9" id="KW-0119">Carbohydrate metabolism</keyword>
<comment type="subcellular location">
    <subcellularLocation>
        <location evidence="1 9">Golgi apparatus membrane</location>
        <topology evidence="1 9">Single-pass type II membrane protein</topology>
    </subcellularLocation>
</comment>
<keyword evidence="8 9" id="KW-0325">Glycoprotein</keyword>
<dbReference type="AlphaFoldDB" id="A0AAV2I9V9"/>
<keyword evidence="7" id="KW-0472">Membrane</keyword>
<reference evidence="10 11" key="1">
    <citation type="submission" date="2024-04" db="EMBL/GenBank/DDBJ databases">
        <authorList>
            <consortium name="Genoscope - CEA"/>
            <person name="William W."/>
        </authorList>
    </citation>
    <scope>NUCLEOTIDE SEQUENCE [LARGE SCALE GENOMIC DNA]</scope>
</reference>